<keyword evidence="3 7" id="KW-0133">Cell shape</keyword>
<reference evidence="13 14" key="1">
    <citation type="submission" date="2018-03" db="EMBL/GenBank/DDBJ databases">
        <title>Genome sequencing of Melaminivora sp.</title>
        <authorList>
            <person name="Kim S.-J."/>
            <person name="Heo J."/>
            <person name="Ahn J.-H."/>
            <person name="Kwon S.-W."/>
        </authorList>
    </citation>
    <scope>NUCLEOTIDE SEQUENCE [LARGE SCALE GENOMIC DNA]</scope>
    <source>
        <strain evidence="13 14">SC2-9</strain>
    </source>
</reference>
<feature type="compositionally biased region" description="Basic residues" evidence="9">
    <location>
        <begin position="67"/>
        <end position="84"/>
    </location>
</feature>
<name>A0A2R3QHB9_9BURK</name>
<dbReference type="InterPro" id="IPR005761">
    <property type="entry name" value="UDP-N-AcMur-Glu-dNH2Pim_ligase"/>
</dbReference>
<feature type="binding site" evidence="7">
    <location>
        <begin position="674"/>
        <end position="680"/>
    </location>
    <ligand>
        <name>ATP</name>
        <dbReference type="ChEBI" id="CHEBI:30616"/>
    </ligand>
</feature>
<feature type="region of interest" description="Disordered" evidence="9">
    <location>
        <begin position="334"/>
        <end position="356"/>
    </location>
</feature>
<dbReference type="PANTHER" id="PTHR23135">
    <property type="entry name" value="MUR LIGASE FAMILY MEMBER"/>
    <property type="match status" value="1"/>
</dbReference>
<sequence>MAQPLHRGAGRFGLLRPGCARGLCAGHRQRLLPAPGRGALCPHAGAAGQPRAHPGPKRPDSGLQRARGQHLGHPRGRGHGKRRGAREAERSGAPDGGAAAHLDGQAVRRRQDLRLAQAPARLGRGPADHGPGAQGHLQPQGIQAPIPRGRVGGAHRRLHQRRGPWPGRHGAGLRQGARRQAGLDARHQGPPGPRGRRRRRGRAAGRWARHAAVHRQQGAVLRLPEAARHRGRAQGQGRQRGGAGCAHRRGAGAGQLSQLRARQAAQPDRRAAAQPRADRHLRARLDHEADHRRTGAGVGARAPRDAHRHLAGPHHHHRLDHQRHAQLRLAHRGGRGAKIQQRRHHKDRHANAGARDVGDLLGAGLWPEAHAHLSRRRQRPAAPLQDLAPDRAGHHELRLRPVGQPVPDGALLHRVRQRRAGHPGDHAQDRPAGGGRAGVFRAHRKPGAQDAADGRRPRRHWPEGADRGLLGGRQVRHGTQAGGQELRQRQVPRLVHGPGAGGQPPRHRRRHDRRAEQRRDLRRRRRRAGVQRSGAADPAPDGRATRRGGQAADRLQPGGGVAVSEPLVLATLQDATAWLRARVSGTLRTDSRQVEPGDAFIAWPGAVTDGRAHVAQALARGASACLVEGEGVQAFAFDDARIAALHGLKAATGQIAAEWFGHPSGRLDVLAVTGTNGKTSSAWWLAEALNVLSKKELSALDSCGLIGTLGIGVPPALTATGLTTPDPVQLQRAFAQFVQGGLAACAIEASSIGLAEQRLAGTRIRVALFTNFTQDHLDYHPSMAAYWQAKSALFDWPGLQAAVVNIDDARGAELHASLQGRALDLWSVSLQSPARLQAKNIAATDTGLAFTVAEGVHTVSLQTRLVGLFNVSNLLGVIAGLRALGVPLEDAVHACTQLDPVPGRMQQLGGAGQPLVAVDYAHTPDALAQALAALAPMAAQRGGQLVCVFGCGGNRDAGKRPLMGAVAQQGAGRVIVTSDNPRGEEPAAIIHQILLGTIASTQVSAEPDRAFAIAQAIAQADARDVVLIAGKGHEDYQETAGVRRPFSDLEHARAALARRVVAAA</sequence>
<feature type="binding site" evidence="7">
    <location>
        <position position="1030"/>
    </location>
    <ligand>
        <name>meso-2,6-diaminopimelate</name>
        <dbReference type="ChEBI" id="CHEBI:57791"/>
    </ligand>
</feature>
<dbReference type="GO" id="GO:0005524">
    <property type="term" value="F:ATP binding"/>
    <property type="evidence" value="ECO:0007669"/>
    <property type="project" value="UniProtKB-UniRule"/>
</dbReference>
<keyword evidence="2 7" id="KW-0132">Cell division</keyword>
<evidence type="ECO:0000256" key="4">
    <source>
        <dbReference type="ARBA" id="ARBA00022984"/>
    </source>
</evidence>
<dbReference type="OrthoDB" id="9800958at2"/>
<comment type="pathway">
    <text evidence="7 8">Cell wall biogenesis; peptidoglycan biosynthesis.</text>
</comment>
<dbReference type="InterPro" id="IPR035911">
    <property type="entry name" value="MurE/MurF_N"/>
</dbReference>
<feature type="compositionally biased region" description="Basic residues" evidence="9">
    <location>
        <begin position="194"/>
        <end position="213"/>
    </location>
</feature>
<dbReference type="AlphaFoldDB" id="A0A2R3QHB9"/>
<keyword evidence="7 13" id="KW-0436">Ligase</keyword>
<dbReference type="Gene3D" id="3.90.190.20">
    <property type="entry name" value="Mur ligase, C-terminal domain"/>
    <property type="match status" value="1"/>
</dbReference>
<dbReference type="Pfam" id="PF08245">
    <property type="entry name" value="Mur_ligase_M"/>
    <property type="match status" value="1"/>
</dbReference>
<dbReference type="GO" id="GO:0051301">
    <property type="term" value="P:cell division"/>
    <property type="evidence" value="ECO:0007669"/>
    <property type="project" value="UniProtKB-KW"/>
</dbReference>
<feature type="binding site" evidence="7">
    <location>
        <position position="955"/>
    </location>
    <ligand>
        <name>meso-2,6-diaminopimelate</name>
        <dbReference type="ChEBI" id="CHEBI:57791"/>
    </ligand>
</feature>
<organism evidence="13 14">
    <name type="scientific">Melaminivora suipulveris</name>
    <dbReference type="NCBI Taxonomy" id="2109913"/>
    <lineage>
        <taxon>Bacteria</taxon>
        <taxon>Pseudomonadati</taxon>
        <taxon>Pseudomonadota</taxon>
        <taxon>Betaproteobacteria</taxon>
        <taxon>Burkholderiales</taxon>
        <taxon>Comamonadaceae</taxon>
        <taxon>Melaminivora</taxon>
    </lineage>
</organism>
<evidence type="ECO:0000313" key="13">
    <source>
        <dbReference type="EMBL" id="AVO51097.1"/>
    </source>
</evidence>
<feature type="short sequence motif" description="Meso-diaminopimelate recognition motif" evidence="7">
    <location>
        <begin position="979"/>
        <end position="982"/>
    </location>
</feature>
<dbReference type="PANTHER" id="PTHR23135:SF4">
    <property type="entry name" value="UDP-N-ACETYLMURAMOYL-L-ALANYL-D-GLUTAMATE--2,6-DIAMINOPIMELATE LIGASE MURE HOMOLOG, CHLOROPLASTIC"/>
    <property type="match status" value="1"/>
</dbReference>
<keyword evidence="4 7" id="KW-0573">Peptidoglycan synthesis</keyword>
<dbReference type="GO" id="GO:0000287">
    <property type="term" value="F:magnesium ion binding"/>
    <property type="evidence" value="ECO:0007669"/>
    <property type="project" value="UniProtKB-UniRule"/>
</dbReference>
<feature type="modified residue" description="N6-carboxylysine" evidence="7">
    <location>
        <position position="790"/>
    </location>
</feature>
<feature type="domain" description="Mur ligase C-terminal" evidence="11">
    <location>
        <begin position="903"/>
        <end position="1032"/>
    </location>
</feature>
<dbReference type="InterPro" id="IPR000713">
    <property type="entry name" value="Mur_ligase_N"/>
</dbReference>
<dbReference type="GO" id="GO:0009252">
    <property type="term" value="P:peptidoglycan biosynthetic process"/>
    <property type="evidence" value="ECO:0007669"/>
    <property type="project" value="UniProtKB-UniRule"/>
</dbReference>
<dbReference type="GO" id="GO:0008765">
    <property type="term" value="F:UDP-N-acetylmuramoylalanyl-D-glutamate-2,6-diaminopimelate ligase activity"/>
    <property type="evidence" value="ECO:0007669"/>
    <property type="project" value="UniProtKB-UniRule"/>
</dbReference>
<feature type="binding site" evidence="7">
    <location>
        <begin position="979"/>
        <end position="982"/>
    </location>
    <ligand>
        <name>meso-2,6-diaminopimelate</name>
        <dbReference type="ChEBI" id="CHEBI:57791"/>
    </ligand>
</feature>
<dbReference type="Gene3D" id="3.40.1390.10">
    <property type="entry name" value="MurE/MurF, N-terminal domain"/>
    <property type="match status" value="1"/>
</dbReference>
<dbReference type="SUPFAM" id="SSF53623">
    <property type="entry name" value="MurD-like peptide ligases, catalytic domain"/>
    <property type="match status" value="1"/>
</dbReference>
<proteinExistence type="inferred from homology"/>
<feature type="region of interest" description="Disordered" evidence="9">
    <location>
        <begin position="121"/>
        <end position="302"/>
    </location>
</feature>
<gene>
    <name evidence="7" type="primary">murE</name>
    <name evidence="13" type="ORF">C6568_11765</name>
</gene>
<evidence type="ECO:0000256" key="3">
    <source>
        <dbReference type="ARBA" id="ARBA00022960"/>
    </source>
</evidence>
<comment type="similarity">
    <text evidence="1 7">Belongs to the MurCDEF family. MurE subfamily.</text>
</comment>
<dbReference type="Proteomes" id="UP000237925">
    <property type="component" value="Chromosome"/>
</dbReference>
<dbReference type="GO" id="GO:0008360">
    <property type="term" value="P:regulation of cell shape"/>
    <property type="evidence" value="ECO:0007669"/>
    <property type="project" value="UniProtKB-KW"/>
</dbReference>
<dbReference type="SUPFAM" id="SSF63418">
    <property type="entry name" value="MurE/MurF N-terminal domain"/>
    <property type="match status" value="1"/>
</dbReference>
<keyword evidence="7" id="KW-0460">Magnesium</keyword>
<evidence type="ECO:0000313" key="14">
    <source>
        <dbReference type="Proteomes" id="UP000237925"/>
    </source>
</evidence>
<feature type="binding site" evidence="7">
    <location>
        <position position="591"/>
    </location>
    <ligand>
        <name>UDP-N-acetyl-alpha-D-muramoyl-L-alanyl-D-glutamate</name>
        <dbReference type="ChEBI" id="CHEBI:83900"/>
    </ligand>
</feature>
<evidence type="ECO:0000259" key="10">
    <source>
        <dbReference type="Pfam" id="PF01225"/>
    </source>
</evidence>
<dbReference type="InterPro" id="IPR036565">
    <property type="entry name" value="Mur-like_cat_sf"/>
</dbReference>
<evidence type="ECO:0000256" key="6">
    <source>
        <dbReference type="ARBA" id="ARBA00023316"/>
    </source>
</evidence>
<feature type="compositionally biased region" description="Basic and acidic residues" evidence="9">
    <location>
        <begin position="452"/>
        <end position="466"/>
    </location>
</feature>
<feature type="compositionally biased region" description="Low complexity" evidence="9">
    <location>
        <begin position="254"/>
        <end position="266"/>
    </location>
</feature>
<feature type="region of interest" description="Disordered" evidence="9">
    <location>
        <begin position="42"/>
        <end position="104"/>
    </location>
</feature>
<feature type="binding site" evidence="7">
    <location>
        <position position="1034"/>
    </location>
    <ligand>
        <name>meso-2,6-diaminopimelate</name>
        <dbReference type="ChEBI" id="CHEBI:57791"/>
    </ligand>
</feature>
<feature type="compositionally biased region" description="Basic residues" evidence="9">
    <location>
        <begin position="520"/>
        <end position="529"/>
    </location>
</feature>
<feature type="binding site" evidence="7">
    <location>
        <position position="750"/>
    </location>
    <ligand>
        <name>UDP-N-acetyl-alpha-D-muramoyl-L-alanyl-D-glutamate</name>
        <dbReference type="ChEBI" id="CHEBI:83900"/>
    </ligand>
</feature>
<protein>
    <recommendedName>
        <fullName evidence="7">UDP-N-acetylmuramoyl-L-alanyl-D-glutamate--2,6-diaminopimelate ligase</fullName>
        <ecNumber evidence="7">6.3.2.13</ecNumber>
    </recommendedName>
    <alternativeName>
        <fullName evidence="7">Meso-A2pm-adding enzyme</fullName>
    </alternativeName>
    <alternativeName>
        <fullName evidence="7">Meso-diaminopimelate-adding enzyme</fullName>
    </alternativeName>
    <alternativeName>
        <fullName evidence="7">UDP-MurNAc-L-Ala-D-Glu:meso-diaminopimelate ligase</fullName>
    </alternativeName>
    <alternativeName>
        <fullName evidence="7">UDP-MurNAc-tripeptide synthetase</fullName>
    </alternativeName>
    <alternativeName>
        <fullName evidence="7">UDP-N-acetylmuramyl-tripeptide synthetase</fullName>
    </alternativeName>
</protein>
<comment type="function">
    <text evidence="7">Catalyzes the addition of meso-diaminopimelic acid to the nucleotide precursor UDP-N-acetylmuramoyl-L-alanyl-D-glutamate (UMAG) in the biosynthesis of bacterial cell-wall peptidoglycan.</text>
</comment>
<keyword evidence="5 7" id="KW-0131">Cell cycle</keyword>
<dbReference type="GO" id="GO:0005737">
    <property type="term" value="C:cytoplasm"/>
    <property type="evidence" value="ECO:0007669"/>
    <property type="project" value="UniProtKB-SubCell"/>
</dbReference>
<accession>A0A2R3QHB9</accession>
<dbReference type="InterPro" id="IPR004101">
    <property type="entry name" value="Mur_ligase_C"/>
</dbReference>
<evidence type="ECO:0000256" key="2">
    <source>
        <dbReference type="ARBA" id="ARBA00022618"/>
    </source>
</evidence>
<feature type="domain" description="Mur ligase central" evidence="12">
    <location>
        <begin position="672"/>
        <end position="879"/>
    </location>
</feature>
<dbReference type="Pfam" id="PF01225">
    <property type="entry name" value="Mur_ligase"/>
    <property type="match status" value="1"/>
</dbReference>
<dbReference type="InterPro" id="IPR036615">
    <property type="entry name" value="Mur_ligase_C_dom_sf"/>
</dbReference>
<comment type="catalytic activity">
    <reaction evidence="7">
        <text>UDP-N-acetyl-alpha-D-muramoyl-L-alanyl-D-glutamate + meso-2,6-diaminopimelate + ATP = UDP-N-acetyl-alpha-D-muramoyl-L-alanyl-gamma-D-glutamyl-meso-2,6-diaminopimelate + ADP + phosphate + H(+)</text>
        <dbReference type="Rhea" id="RHEA:23676"/>
        <dbReference type="ChEBI" id="CHEBI:15378"/>
        <dbReference type="ChEBI" id="CHEBI:30616"/>
        <dbReference type="ChEBI" id="CHEBI:43474"/>
        <dbReference type="ChEBI" id="CHEBI:57791"/>
        <dbReference type="ChEBI" id="CHEBI:83900"/>
        <dbReference type="ChEBI" id="CHEBI:83905"/>
        <dbReference type="ChEBI" id="CHEBI:456216"/>
        <dbReference type="EC" id="6.3.2.13"/>
    </reaction>
</comment>
<keyword evidence="6 7" id="KW-0961">Cell wall biogenesis/degradation</keyword>
<feature type="binding site" evidence="7">
    <location>
        <begin position="723"/>
        <end position="724"/>
    </location>
    <ligand>
        <name>UDP-N-acetyl-alpha-D-muramoyl-L-alanyl-D-glutamate</name>
        <dbReference type="ChEBI" id="CHEBI:83900"/>
    </ligand>
</feature>
<keyword evidence="14" id="KW-1185">Reference proteome</keyword>
<dbReference type="UniPathway" id="UPA00219"/>
<evidence type="ECO:0000256" key="9">
    <source>
        <dbReference type="SAM" id="MobiDB-lite"/>
    </source>
</evidence>
<comment type="cofactor">
    <cofactor evidence="7">
        <name>Mg(2+)</name>
        <dbReference type="ChEBI" id="CHEBI:18420"/>
    </cofactor>
</comment>
<keyword evidence="7" id="KW-0963">Cytoplasm</keyword>
<comment type="PTM">
    <text evidence="7">Carboxylation is probably crucial for Mg(2+) binding and, consequently, for the gamma-phosphate positioning of ATP.</text>
</comment>
<evidence type="ECO:0000256" key="5">
    <source>
        <dbReference type="ARBA" id="ARBA00023306"/>
    </source>
</evidence>
<dbReference type="InterPro" id="IPR013221">
    <property type="entry name" value="Mur_ligase_cen"/>
</dbReference>
<comment type="subcellular location">
    <subcellularLocation>
        <location evidence="7 8">Cytoplasm</location>
    </subcellularLocation>
</comment>
<feature type="compositionally biased region" description="Basic residues" evidence="9">
    <location>
        <begin position="334"/>
        <end position="348"/>
    </location>
</feature>
<dbReference type="EMBL" id="CP027667">
    <property type="protein sequence ID" value="AVO51097.1"/>
    <property type="molecule type" value="Genomic_DNA"/>
</dbReference>
<dbReference type="EC" id="6.3.2.13" evidence="7"/>
<feature type="binding site" evidence="7">
    <location>
        <position position="758"/>
    </location>
    <ligand>
        <name>UDP-N-acetyl-alpha-D-muramoyl-L-alanyl-D-glutamate</name>
        <dbReference type="ChEBI" id="CHEBI:83900"/>
    </ligand>
</feature>
<feature type="region of interest" description="Disordered" evidence="9">
    <location>
        <begin position="418"/>
        <end position="560"/>
    </location>
</feature>
<evidence type="ECO:0000259" key="12">
    <source>
        <dbReference type="Pfam" id="PF08245"/>
    </source>
</evidence>
<comment type="caution">
    <text evidence="7">Lacks conserved residue(s) required for the propagation of feature annotation.</text>
</comment>
<feature type="domain" description="Mur ligase N-terminal catalytic" evidence="10">
    <location>
        <begin position="587"/>
        <end position="632"/>
    </location>
</feature>
<evidence type="ECO:0000256" key="7">
    <source>
        <dbReference type="HAMAP-Rule" id="MF_00208"/>
    </source>
</evidence>
<evidence type="ECO:0000259" key="11">
    <source>
        <dbReference type="Pfam" id="PF02875"/>
    </source>
</evidence>
<dbReference type="Pfam" id="PF02875">
    <property type="entry name" value="Mur_ligase_C"/>
    <property type="match status" value="1"/>
</dbReference>
<dbReference type="NCBIfam" id="TIGR01085">
    <property type="entry name" value="murE"/>
    <property type="match status" value="1"/>
</dbReference>
<feature type="compositionally biased region" description="Basic residues" evidence="9">
    <location>
        <begin position="153"/>
        <end position="162"/>
    </location>
</feature>
<evidence type="ECO:0000256" key="1">
    <source>
        <dbReference type="ARBA" id="ARBA00005898"/>
    </source>
</evidence>
<dbReference type="SUPFAM" id="SSF53244">
    <property type="entry name" value="MurD-like peptide ligases, peptide-binding domain"/>
    <property type="match status" value="1"/>
</dbReference>
<evidence type="ECO:0000256" key="8">
    <source>
        <dbReference type="RuleBase" id="RU004135"/>
    </source>
</evidence>
<dbReference type="HAMAP" id="MF_00208">
    <property type="entry name" value="MurE"/>
    <property type="match status" value="1"/>
</dbReference>
<dbReference type="GO" id="GO:0071555">
    <property type="term" value="P:cell wall organization"/>
    <property type="evidence" value="ECO:0007669"/>
    <property type="project" value="UniProtKB-KW"/>
</dbReference>
<keyword evidence="7" id="KW-0067">ATP-binding</keyword>
<dbReference type="NCBIfam" id="NF001126">
    <property type="entry name" value="PRK00139.1-4"/>
    <property type="match status" value="1"/>
</dbReference>
<feature type="compositionally biased region" description="Basic and acidic residues" evidence="9">
    <location>
        <begin position="267"/>
        <end position="293"/>
    </location>
</feature>
<dbReference type="KEGG" id="mela:C6568_11765"/>
<dbReference type="Gene3D" id="3.40.1190.10">
    <property type="entry name" value="Mur-like, catalytic domain"/>
    <property type="match status" value="1"/>
</dbReference>
<keyword evidence="7" id="KW-0547">Nucleotide-binding</keyword>